<dbReference type="Proteomes" id="UP001057402">
    <property type="component" value="Chromosome 1"/>
</dbReference>
<name>A0ACB9SBU6_9MYRT</name>
<organism evidence="1 2">
    <name type="scientific">Melastoma candidum</name>
    <dbReference type="NCBI Taxonomy" id="119954"/>
    <lineage>
        <taxon>Eukaryota</taxon>
        <taxon>Viridiplantae</taxon>
        <taxon>Streptophyta</taxon>
        <taxon>Embryophyta</taxon>
        <taxon>Tracheophyta</taxon>
        <taxon>Spermatophyta</taxon>
        <taxon>Magnoliopsida</taxon>
        <taxon>eudicotyledons</taxon>
        <taxon>Gunneridae</taxon>
        <taxon>Pentapetalae</taxon>
        <taxon>rosids</taxon>
        <taxon>malvids</taxon>
        <taxon>Myrtales</taxon>
        <taxon>Melastomataceae</taxon>
        <taxon>Melastomatoideae</taxon>
        <taxon>Melastomateae</taxon>
        <taxon>Melastoma</taxon>
    </lineage>
</organism>
<comment type="caution">
    <text evidence="1">The sequence shown here is derived from an EMBL/GenBank/DDBJ whole genome shotgun (WGS) entry which is preliminary data.</text>
</comment>
<accession>A0ACB9SBU6</accession>
<sequence length="314" mass="34424">MECNGLLEDILAMAPQSTVFDPWGSNEALRVLGADQNGADQNECYLDAFGDLLLPDRCFPGPFGSVQQLSDSAGSSLREEFALDFQVPKGNLLPSYSFAEEVKGVTELLDSMPTGTCKKEVDESPERRAGEEGGIVFAAVGGRKNRGRKAEGQCSKNLMAERRRRKRVNDRLTMLRSIVPKISRMDRTSILGDTIHYVKDLLQKITDLQEGDMIDPNQPAVSDVLKDMKANEMLVGNTPKFEVERENGETRIEMCCGDRPGLLLSTISTLESLGVEIQGCVISCFNDFALQATCSDGKMVGAEELKQALFRNAG</sequence>
<reference evidence="2" key="1">
    <citation type="journal article" date="2023" name="Front. Plant Sci.">
        <title>Chromosomal-level genome assembly of Melastoma candidum provides insights into trichome evolution.</title>
        <authorList>
            <person name="Zhong Y."/>
            <person name="Wu W."/>
            <person name="Sun C."/>
            <person name="Zou P."/>
            <person name="Liu Y."/>
            <person name="Dai S."/>
            <person name="Zhou R."/>
        </authorList>
    </citation>
    <scope>NUCLEOTIDE SEQUENCE [LARGE SCALE GENOMIC DNA]</scope>
</reference>
<dbReference type="EMBL" id="CM042880">
    <property type="protein sequence ID" value="KAI4388675.1"/>
    <property type="molecule type" value="Genomic_DNA"/>
</dbReference>
<protein>
    <submittedName>
        <fullName evidence="1">Uncharacterized protein</fullName>
    </submittedName>
</protein>
<evidence type="ECO:0000313" key="2">
    <source>
        <dbReference type="Proteomes" id="UP001057402"/>
    </source>
</evidence>
<gene>
    <name evidence="1" type="ORF">MLD38_000983</name>
</gene>
<evidence type="ECO:0000313" key="1">
    <source>
        <dbReference type="EMBL" id="KAI4388675.1"/>
    </source>
</evidence>
<keyword evidence="2" id="KW-1185">Reference proteome</keyword>
<proteinExistence type="predicted"/>